<evidence type="ECO:0000256" key="1">
    <source>
        <dbReference type="ARBA" id="ARBA00010617"/>
    </source>
</evidence>
<accession>A0A291S0C6</accession>
<dbReference type="PROSITE" id="PS00086">
    <property type="entry name" value="CYTOCHROME_P450"/>
    <property type="match status" value="1"/>
</dbReference>
<sequence>MAAVEPLRMPPLSDGGDEVLTWLKRMRDEQPLWADERGVQHVFRYDDVQAVMSDPARFSSNIGRVMPGFDPEQVSANLASQDPPEHRLLRQLVSQAFTPRTVTGLRPRIAEITRELLDAAPEGEFDFVEHVAHPLPVTVIAELLGVSPGDRAFFRSCADALLGTRAEAVSAAEHAKALAEANKELQEYLSAEARRRRADGSGGLIGALTAAELDGRRLTDLQVATFSGLLLTAGHITITLLLGSTLLALRDNPEAEARLRKDRSAVPAAFEESLRLRPPFHRVVRVSTQDVEVAGGVIPAHRLVMASTLSANRDDRQFPDPDRFDVDRRPNRHLGFGHGIHFCLGGPLARVETEIALNLLFDEFTELEVTGEPAFHDSEFYGPKQLTVSARR</sequence>
<dbReference type="Pfam" id="PF00067">
    <property type="entry name" value="p450"/>
    <property type="match status" value="1"/>
</dbReference>
<proteinExistence type="inferred from homology"/>
<organism evidence="8">
    <name type="scientific">Streptomyces pactum</name>
    <dbReference type="NCBI Taxonomy" id="68249"/>
    <lineage>
        <taxon>Bacteria</taxon>
        <taxon>Bacillati</taxon>
        <taxon>Actinomycetota</taxon>
        <taxon>Actinomycetes</taxon>
        <taxon>Kitasatosporales</taxon>
        <taxon>Streptomycetaceae</taxon>
        <taxon>Streptomyces</taxon>
    </lineage>
</organism>
<keyword evidence="2 7" id="KW-0349">Heme</keyword>
<evidence type="ECO:0000256" key="4">
    <source>
        <dbReference type="ARBA" id="ARBA00023002"/>
    </source>
</evidence>
<dbReference type="GO" id="GO:0005506">
    <property type="term" value="F:iron ion binding"/>
    <property type="evidence" value="ECO:0007669"/>
    <property type="project" value="InterPro"/>
</dbReference>
<dbReference type="CDD" id="cd11032">
    <property type="entry name" value="P450_EryK-like"/>
    <property type="match status" value="1"/>
</dbReference>
<reference evidence="8" key="1">
    <citation type="journal article" date="2017" name="Org. Lett.">
        <title>Genome Mining and Activation of a Silent PKS/NRPS Gene Cluster Direct the Production of Totopotensamides.</title>
        <authorList>
            <person name="Chen R."/>
            <person name="Zhang Q."/>
            <person name="Tan B."/>
            <person name="Zheng L."/>
            <person name="Li H."/>
            <person name="Zhu Y."/>
            <person name="Zhang C."/>
        </authorList>
    </citation>
    <scope>NUCLEOTIDE SEQUENCE</scope>
    <source>
        <strain evidence="8">SCSIO 02999</strain>
    </source>
</reference>
<dbReference type="FunFam" id="1.10.630.10:FF:000018">
    <property type="entry name" value="Cytochrome P450 monooxygenase"/>
    <property type="match status" value="1"/>
</dbReference>
<evidence type="ECO:0000256" key="6">
    <source>
        <dbReference type="ARBA" id="ARBA00023033"/>
    </source>
</evidence>
<protein>
    <recommendedName>
        <fullName evidence="9">Cytochrome P450</fullName>
    </recommendedName>
</protein>
<evidence type="ECO:0000256" key="3">
    <source>
        <dbReference type="ARBA" id="ARBA00022723"/>
    </source>
</evidence>
<keyword evidence="3 7" id="KW-0479">Metal-binding</keyword>
<evidence type="ECO:0000256" key="2">
    <source>
        <dbReference type="ARBA" id="ARBA00022617"/>
    </source>
</evidence>
<evidence type="ECO:0000256" key="7">
    <source>
        <dbReference type="RuleBase" id="RU000461"/>
    </source>
</evidence>
<dbReference type="InterPro" id="IPR002397">
    <property type="entry name" value="Cyt_P450_B"/>
</dbReference>
<dbReference type="InterPro" id="IPR017972">
    <property type="entry name" value="Cyt_P450_CS"/>
</dbReference>
<dbReference type="AlphaFoldDB" id="A0A291S0C6"/>
<dbReference type="InterPro" id="IPR036396">
    <property type="entry name" value="Cyt_P450_sf"/>
</dbReference>
<evidence type="ECO:0000313" key="8">
    <source>
        <dbReference type="EMBL" id="ATL73061.1"/>
    </source>
</evidence>
<dbReference type="PRINTS" id="PR00359">
    <property type="entry name" value="BP450"/>
</dbReference>
<name>A0A291S0C6_9ACTN</name>
<keyword evidence="4 7" id="KW-0560">Oxidoreductase</keyword>
<dbReference type="PANTHER" id="PTHR46696">
    <property type="entry name" value="P450, PUTATIVE (EUROFUNG)-RELATED"/>
    <property type="match status" value="1"/>
</dbReference>
<dbReference type="GO" id="GO:0020037">
    <property type="term" value="F:heme binding"/>
    <property type="evidence" value="ECO:0007669"/>
    <property type="project" value="InterPro"/>
</dbReference>
<dbReference type="PANTHER" id="PTHR46696:SF1">
    <property type="entry name" value="CYTOCHROME P450 YJIB-RELATED"/>
    <property type="match status" value="1"/>
</dbReference>
<dbReference type="SUPFAM" id="SSF48264">
    <property type="entry name" value="Cytochrome P450"/>
    <property type="match status" value="1"/>
</dbReference>
<dbReference type="GO" id="GO:0016705">
    <property type="term" value="F:oxidoreductase activity, acting on paired donors, with incorporation or reduction of molecular oxygen"/>
    <property type="evidence" value="ECO:0007669"/>
    <property type="project" value="InterPro"/>
</dbReference>
<evidence type="ECO:0000256" key="5">
    <source>
        <dbReference type="ARBA" id="ARBA00023004"/>
    </source>
</evidence>
<dbReference type="EMBL" id="MG012231">
    <property type="protein sequence ID" value="ATL73061.1"/>
    <property type="molecule type" value="Genomic_DNA"/>
</dbReference>
<dbReference type="GO" id="GO:0004497">
    <property type="term" value="F:monooxygenase activity"/>
    <property type="evidence" value="ECO:0007669"/>
    <property type="project" value="UniProtKB-KW"/>
</dbReference>
<keyword evidence="5 7" id="KW-0408">Iron</keyword>
<dbReference type="Gene3D" id="1.10.630.10">
    <property type="entry name" value="Cytochrome P450"/>
    <property type="match status" value="1"/>
</dbReference>
<keyword evidence="6 7" id="KW-0503">Monooxygenase</keyword>
<dbReference type="InterPro" id="IPR001128">
    <property type="entry name" value="Cyt_P450"/>
</dbReference>
<evidence type="ECO:0008006" key="9">
    <source>
        <dbReference type="Google" id="ProtNLM"/>
    </source>
</evidence>
<comment type="similarity">
    <text evidence="1 7">Belongs to the cytochrome P450 family.</text>
</comment>